<dbReference type="Ensembl" id="ENSPKIT00000013520.1">
    <property type="protein sequence ID" value="ENSPKIP00000032649.1"/>
    <property type="gene ID" value="ENSPKIG00000012663.1"/>
</dbReference>
<organism evidence="3 4">
    <name type="scientific">Paramormyrops kingsleyae</name>
    <dbReference type="NCBI Taxonomy" id="1676925"/>
    <lineage>
        <taxon>Eukaryota</taxon>
        <taxon>Metazoa</taxon>
        <taxon>Chordata</taxon>
        <taxon>Craniata</taxon>
        <taxon>Vertebrata</taxon>
        <taxon>Euteleostomi</taxon>
        <taxon>Actinopterygii</taxon>
        <taxon>Neopterygii</taxon>
        <taxon>Teleostei</taxon>
        <taxon>Osteoglossocephala</taxon>
        <taxon>Osteoglossomorpha</taxon>
        <taxon>Osteoglossiformes</taxon>
        <taxon>Mormyridae</taxon>
        <taxon>Paramormyrops</taxon>
    </lineage>
</organism>
<evidence type="ECO:0000313" key="4">
    <source>
        <dbReference type="Proteomes" id="UP000261540"/>
    </source>
</evidence>
<dbReference type="RefSeq" id="XP_023657258.1">
    <property type="nucleotide sequence ID" value="XM_023801490.2"/>
</dbReference>
<dbReference type="GeneID" id="111838471"/>
<evidence type="ECO:0000256" key="2">
    <source>
        <dbReference type="SAM" id="MobiDB-lite"/>
    </source>
</evidence>
<keyword evidence="4" id="KW-1185">Reference proteome</keyword>
<dbReference type="Pfam" id="PF13176">
    <property type="entry name" value="TPR_7"/>
    <property type="match status" value="1"/>
</dbReference>
<feature type="region of interest" description="Disordered" evidence="2">
    <location>
        <begin position="585"/>
        <end position="607"/>
    </location>
</feature>
<sequence length="619" mass="68366">MTTSGEMKDEQKPEADTGPQSQLVRDIQGLTASGHDSLVQRNCVKAIDCFKKAFKASLALKDSRVQRACAFNLGAAYVESGKPQKGLDYLRRAQPGEGGERIADLQFNLGAAHEGLEDPGRAAKHYLKAAQLYRSQGEGGSEGDACMKLGHCYLLVQDWTQAAESFQRAGEGYRLAGRPDAAAPALREAADTMLRGDAFTTDDIIGTLTESLELSVGVGEEETLGKLYNDLGLNFTQLKLFPEAAECFNRALPLAQGRPCRLAAVLQNLGAVQNTLSQYQQALEYHQEAAALHGSLGSRSAQGQCFSNLAFALSQLGKLEEAAENYLHALQAFKDTDDPQGQWQACEGMGTVWSHLGDPERAILYYKQALAKCKDCPSSVQERLVDKLASSIQDRLSLQSQMTYDRGLTPAQPQRVLSEERSILHHGPQDRILHKQPSLRTTGVTSAKQSEPHWSRRDLQIHRPELQTRKEIPNGFMVRDNSLGVIPNGTVPERWRDQRVLGAARQDWDGKAPPLATDPRVRGPHPGLPKGHTALHEANRNLNNTYLKPVSRYQGPEYPEPNATQHRGHLYNPVELKTTEVNSNTFLGRSSETHVTKSLEEEETTPLHRKWKSQVCLVM</sequence>
<dbReference type="SUPFAM" id="SSF48452">
    <property type="entry name" value="TPR-like"/>
    <property type="match status" value="2"/>
</dbReference>
<dbReference type="SMART" id="SM00028">
    <property type="entry name" value="TPR"/>
    <property type="match status" value="6"/>
</dbReference>
<dbReference type="Pfam" id="PF13424">
    <property type="entry name" value="TPR_12"/>
    <property type="match status" value="1"/>
</dbReference>
<keyword evidence="1" id="KW-0802">TPR repeat</keyword>
<evidence type="ECO:0000313" key="3">
    <source>
        <dbReference type="Ensembl" id="ENSPKIP00000032675.1"/>
    </source>
</evidence>
<feature type="region of interest" description="Disordered" evidence="2">
    <location>
        <begin position="431"/>
        <end position="457"/>
    </location>
</feature>
<feature type="region of interest" description="Disordered" evidence="2">
    <location>
        <begin position="508"/>
        <end position="534"/>
    </location>
</feature>
<dbReference type="OrthoDB" id="9991614at2759"/>
<dbReference type="Gene3D" id="1.25.40.10">
    <property type="entry name" value="Tetratricopeptide repeat domain"/>
    <property type="match status" value="2"/>
</dbReference>
<dbReference type="AlphaFoldDB" id="A0A3B3SQS2"/>
<dbReference type="Proteomes" id="UP000261540">
    <property type="component" value="Unplaced"/>
</dbReference>
<dbReference type="PROSITE" id="PS50005">
    <property type="entry name" value="TPR"/>
    <property type="match status" value="1"/>
</dbReference>
<dbReference type="RefSeq" id="XP_072572245.1">
    <property type="nucleotide sequence ID" value="XM_072716144.1"/>
</dbReference>
<dbReference type="Ensembl" id="ENSPKIT00000013547.1">
    <property type="protein sequence ID" value="ENSPKIP00000032675.1"/>
    <property type="gene ID" value="ENSPKIG00000012663.1"/>
</dbReference>
<dbReference type="InterPro" id="IPR024812">
    <property type="entry name" value="TPR_24"/>
</dbReference>
<protein>
    <submittedName>
        <fullName evidence="3">Tetratricopeptide repeat domain 24</fullName>
    </submittedName>
</protein>
<feature type="compositionally biased region" description="Polar residues" evidence="2">
    <location>
        <begin position="438"/>
        <end position="449"/>
    </location>
</feature>
<feature type="repeat" description="TPR" evidence="1">
    <location>
        <begin position="225"/>
        <end position="258"/>
    </location>
</feature>
<dbReference type="InterPro" id="IPR011990">
    <property type="entry name" value="TPR-like_helical_dom_sf"/>
</dbReference>
<reference evidence="3" key="1">
    <citation type="submission" date="2025-05" db="UniProtKB">
        <authorList>
            <consortium name="Ensembl"/>
        </authorList>
    </citation>
    <scope>IDENTIFICATION</scope>
</reference>
<dbReference type="PANTHER" id="PTHR47050:SF2">
    <property type="entry name" value="TETRATRICOPEPTIDE REPEAT PROTEIN 24"/>
    <property type="match status" value="1"/>
</dbReference>
<dbReference type="GeneTree" id="ENSGT00730000111346"/>
<dbReference type="STRING" id="1676925.ENSPKIP00000032649"/>
<accession>A0A3B3SQS2</accession>
<feature type="region of interest" description="Disordered" evidence="2">
    <location>
        <begin position="1"/>
        <end position="22"/>
    </location>
</feature>
<feature type="compositionally biased region" description="Basic and acidic residues" evidence="2">
    <location>
        <begin position="1"/>
        <end position="15"/>
    </location>
</feature>
<dbReference type="InterPro" id="IPR019734">
    <property type="entry name" value="TPR_rpt"/>
</dbReference>
<proteinExistence type="predicted"/>
<name>A0A3B3SQS2_9TELE</name>
<dbReference type="KEGG" id="pki:111838471"/>
<evidence type="ECO:0000256" key="1">
    <source>
        <dbReference type="PROSITE-ProRule" id="PRU00339"/>
    </source>
</evidence>
<dbReference type="PANTHER" id="PTHR47050">
    <property type="entry name" value="TETRATRICOPEPTIDE REPEAT PROTEIN 24"/>
    <property type="match status" value="1"/>
</dbReference>